<evidence type="ECO:0000256" key="4">
    <source>
        <dbReference type="ARBA" id="ARBA00022741"/>
    </source>
</evidence>
<evidence type="ECO:0000256" key="10">
    <source>
        <dbReference type="RuleBase" id="RU000304"/>
    </source>
</evidence>
<evidence type="ECO:0000256" key="5">
    <source>
        <dbReference type="ARBA" id="ARBA00022777"/>
    </source>
</evidence>
<dbReference type="Proteomes" id="UP000605846">
    <property type="component" value="Unassembled WGS sequence"/>
</dbReference>
<dbReference type="SMART" id="SM00220">
    <property type="entry name" value="S_TKc"/>
    <property type="match status" value="1"/>
</dbReference>
<keyword evidence="3" id="KW-0808">Transferase</keyword>
<evidence type="ECO:0000313" key="15">
    <source>
        <dbReference type="Proteomes" id="UP000605846"/>
    </source>
</evidence>
<dbReference type="FunFam" id="3.30.200.20:FF:000005">
    <property type="entry name" value="cAMP-dependent protein kinase catalytic subunit"/>
    <property type="match status" value="1"/>
</dbReference>
<keyword evidence="6 9" id="KW-0067">ATP-binding</keyword>
<evidence type="ECO:0000256" key="2">
    <source>
        <dbReference type="ARBA" id="ARBA00022527"/>
    </source>
</evidence>
<feature type="domain" description="AGC-kinase C-terminal" evidence="13">
    <location>
        <begin position="378"/>
        <end position="432"/>
    </location>
</feature>
<evidence type="ECO:0000256" key="1">
    <source>
        <dbReference type="ARBA" id="ARBA00012444"/>
    </source>
</evidence>
<reference evidence="14" key="1">
    <citation type="submission" date="2020-01" db="EMBL/GenBank/DDBJ databases">
        <title>Genome Sequencing of Three Apophysomyces-Like Fungal Strains Confirms a Novel Fungal Genus in the Mucoromycota with divergent Burkholderia-like Endosymbiotic Bacteria.</title>
        <authorList>
            <person name="Stajich J.E."/>
            <person name="Macias A.M."/>
            <person name="Carter-House D."/>
            <person name="Lovett B."/>
            <person name="Kasson L.R."/>
            <person name="Berry K."/>
            <person name="Grigoriev I."/>
            <person name="Chang Y."/>
            <person name="Spatafora J."/>
            <person name="Kasson M.T."/>
        </authorList>
    </citation>
    <scope>NUCLEOTIDE SEQUENCE</scope>
    <source>
        <strain evidence="14">NRRL A-21654</strain>
    </source>
</reference>
<evidence type="ECO:0000259" key="13">
    <source>
        <dbReference type="PROSITE" id="PS51285"/>
    </source>
</evidence>
<dbReference type="SUPFAM" id="SSF56112">
    <property type="entry name" value="Protein kinase-like (PK-like)"/>
    <property type="match status" value="1"/>
</dbReference>
<feature type="binding site" evidence="9">
    <location>
        <position position="151"/>
    </location>
    <ligand>
        <name>ATP</name>
        <dbReference type="ChEBI" id="CHEBI:30616"/>
    </ligand>
</feature>
<proteinExistence type="inferred from homology"/>
<dbReference type="PROSITE" id="PS51285">
    <property type="entry name" value="AGC_KINASE_CTER"/>
    <property type="match status" value="1"/>
</dbReference>
<keyword evidence="15" id="KW-1185">Reference proteome</keyword>
<dbReference type="GO" id="GO:0005634">
    <property type="term" value="C:nucleus"/>
    <property type="evidence" value="ECO:0007669"/>
    <property type="project" value="TreeGrafter"/>
</dbReference>
<dbReference type="FunFam" id="1.10.510.10:FF:000005">
    <property type="entry name" value="cAMP-dependent protein kinase catalytic subunit alpha"/>
    <property type="match status" value="1"/>
</dbReference>
<evidence type="ECO:0000256" key="7">
    <source>
        <dbReference type="ARBA" id="ARBA00047292"/>
    </source>
</evidence>
<dbReference type="InterPro" id="IPR008271">
    <property type="entry name" value="Ser/Thr_kinase_AS"/>
</dbReference>
<dbReference type="InterPro" id="IPR000719">
    <property type="entry name" value="Prot_kinase_dom"/>
</dbReference>
<dbReference type="Gene3D" id="3.30.200.20">
    <property type="entry name" value="Phosphorylase Kinase, domain 1"/>
    <property type="match status" value="1"/>
</dbReference>
<dbReference type="InterPro" id="IPR017441">
    <property type="entry name" value="Protein_kinase_ATP_BS"/>
</dbReference>
<keyword evidence="5 14" id="KW-0418">Kinase</keyword>
<comment type="catalytic activity">
    <reaction evidence="8">
        <text>L-seryl-[protein] + ATP = O-phospho-L-seryl-[protein] + ADP + H(+)</text>
        <dbReference type="Rhea" id="RHEA:17989"/>
        <dbReference type="Rhea" id="RHEA-COMP:9863"/>
        <dbReference type="Rhea" id="RHEA-COMP:11604"/>
        <dbReference type="ChEBI" id="CHEBI:15378"/>
        <dbReference type="ChEBI" id="CHEBI:29999"/>
        <dbReference type="ChEBI" id="CHEBI:30616"/>
        <dbReference type="ChEBI" id="CHEBI:83421"/>
        <dbReference type="ChEBI" id="CHEBI:456216"/>
        <dbReference type="EC" id="2.7.11.11"/>
    </reaction>
</comment>
<sequence length="432" mass="50065">MISKLIDKAKHPRFSFQQQRRKNIDVTLSTPRCSAQKEDEEECSALEEPVAPTETTPRSRKQPKCFLAEGFPYTPPQTPSSGSFHNTVIGAPEDNNNGHNHSQNSSFAPKNKCSCELKLQDFRMQRTLGTGSFGRVHLAQSKYNNRFYAVKVLRKSDIVRMKQVEHTKNERSVLMSVEHPFIVNLWGTFADYSHVYMVMDFVPGGELFSYLRKTKRFPNDVARFYSAEVLLALVYLHKHSIVYRDLKPENLLLDTTGHIKITDFGFAKRIPEDITYTLCGTPDYLAPEIIQSKGYSKAVDFWALGVLIYEMLAGHAPFYADSQFKLYEKIMSSRPKYPSYFDSAAKDLLKHLLISDKTMRYGNLKRGYRDVMDHRWFAPIDFERLEQRRVKPPYVPRVPCEGDASNFQRYDEDYEPYGLWQADPYQDLFAEF</sequence>
<dbReference type="SMART" id="SM00133">
    <property type="entry name" value="S_TK_X"/>
    <property type="match status" value="1"/>
</dbReference>
<dbReference type="GO" id="GO:0005952">
    <property type="term" value="C:cAMP-dependent protein kinase complex"/>
    <property type="evidence" value="ECO:0007669"/>
    <property type="project" value="TreeGrafter"/>
</dbReference>
<dbReference type="GO" id="GO:0005829">
    <property type="term" value="C:cytosol"/>
    <property type="evidence" value="ECO:0007669"/>
    <property type="project" value="TreeGrafter"/>
</dbReference>
<dbReference type="GO" id="GO:0005524">
    <property type="term" value="F:ATP binding"/>
    <property type="evidence" value="ECO:0007669"/>
    <property type="project" value="UniProtKB-UniRule"/>
</dbReference>
<organism evidence="14 15">
    <name type="scientific">Apophysomyces ossiformis</name>
    <dbReference type="NCBI Taxonomy" id="679940"/>
    <lineage>
        <taxon>Eukaryota</taxon>
        <taxon>Fungi</taxon>
        <taxon>Fungi incertae sedis</taxon>
        <taxon>Mucoromycota</taxon>
        <taxon>Mucoromycotina</taxon>
        <taxon>Mucoromycetes</taxon>
        <taxon>Mucorales</taxon>
        <taxon>Mucorineae</taxon>
        <taxon>Mucoraceae</taxon>
        <taxon>Apophysomyces</taxon>
    </lineage>
</organism>
<dbReference type="OrthoDB" id="2275208at2759"/>
<gene>
    <name evidence="14" type="primary">PKA1_3</name>
    <name evidence="14" type="ORF">EC973_008347</name>
</gene>
<dbReference type="PROSITE" id="PS00108">
    <property type="entry name" value="PROTEIN_KINASE_ST"/>
    <property type="match status" value="1"/>
</dbReference>
<dbReference type="AlphaFoldDB" id="A0A8H7ETX5"/>
<evidence type="ECO:0000259" key="12">
    <source>
        <dbReference type="PROSITE" id="PS50011"/>
    </source>
</evidence>
<dbReference type="EC" id="2.7.11.11" evidence="1"/>
<dbReference type="Gene3D" id="1.10.510.10">
    <property type="entry name" value="Transferase(Phosphotransferase) domain 1"/>
    <property type="match status" value="1"/>
</dbReference>
<accession>A0A8H7ETX5</accession>
<comment type="caution">
    <text evidence="14">The sequence shown here is derived from an EMBL/GenBank/DDBJ whole genome shotgun (WGS) entry which is preliminary data.</text>
</comment>
<evidence type="ECO:0000256" key="3">
    <source>
        <dbReference type="ARBA" id="ARBA00022679"/>
    </source>
</evidence>
<dbReference type="PANTHER" id="PTHR24353:SF153">
    <property type="entry name" value="CAMP-DEPENDENT PROTEIN KINASE CATALYTIC SUBUNIT 1"/>
    <property type="match status" value="1"/>
</dbReference>
<dbReference type="CDD" id="cd05580">
    <property type="entry name" value="STKc_PKA_like"/>
    <property type="match status" value="1"/>
</dbReference>
<comment type="similarity">
    <text evidence="10">Belongs to the protein kinase superfamily.</text>
</comment>
<dbReference type="PROSITE" id="PS50011">
    <property type="entry name" value="PROTEIN_KINASE_DOM"/>
    <property type="match status" value="1"/>
</dbReference>
<dbReference type="GO" id="GO:0004691">
    <property type="term" value="F:cAMP-dependent protein kinase activity"/>
    <property type="evidence" value="ECO:0007669"/>
    <property type="project" value="UniProtKB-EC"/>
</dbReference>
<dbReference type="PROSITE" id="PS00107">
    <property type="entry name" value="PROTEIN_KINASE_ATP"/>
    <property type="match status" value="1"/>
</dbReference>
<evidence type="ECO:0000256" key="8">
    <source>
        <dbReference type="ARBA" id="ARBA00047454"/>
    </source>
</evidence>
<feature type="region of interest" description="Disordered" evidence="11">
    <location>
        <begin position="1"/>
        <end position="61"/>
    </location>
</feature>
<dbReference type="InterPro" id="IPR000961">
    <property type="entry name" value="AGC-kinase_C"/>
</dbReference>
<dbReference type="Pfam" id="PF00069">
    <property type="entry name" value="Pkinase"/>
    <property type="match status" value="1"/>
</dbReference>
<comment type="catalytic activity">
    <reaction evidence="7">
        <text>L-threonyl-[protein] + ATP = O-phospho-L-threonyl-[protein] + ADP + H(+)</text>
        <dbReference type="Rhea" id="RHEA:46608"/>
        <dbReference type="Rhea" id="RHEA-COMP:11060"/>
        <dbReference type="Rhea" id="RHEA-COMP:11605"/>
        <dbReference type="ChEBI" id="CHEBI:15378"/>
        <dbReference type="ChEBI" id="CHEBI:30013"/>
        <dbReference type="ChEBI" id="CHEBI:30616"/>
        <dbReference type="ChEBI" id="CHEBI:61977"/>
        <dbReference type="ChEBI" id="CHEBI:456216"/>
        <dbReference type="EC" id="2.7.11.11"/>
    </reaction>
</comment>
<dbReference type="InterPro" id="IPR011009">
    <property type="entry name" value="Kinase-like_dom_sf"/>
</dbReference>
<name>A0A8H7ETX5_9FUNG</name>
<evidence type="ECO:0000256" key="6">
    <source>
        <dbReference type="ARBA" id="ARBA00022840"/>
    </source>
</evidence>
<dbReference type="PANTHER" id="PTHR24353">
    <property type="entry name" value="CYCLIC NUCLEOTIDE-DEPENDENT PROTEIN KINASE"/>
    <property type="match status" value="1"/>
</dbReference>
<protein>
    <recommendedName>
        <fullName evidence="1">cAMP-dependent protein kinase</fullName>
        <ecNumber evidence="1">2.7.11.11</ecNumber>
    </recommendedName>
</protein>
<dbReference type="EMBL" id="JABAYA010000007">
    <property type="protein sequence ID" value="KAF7731832.1"/>
    <property type="molecule type" value="Genomic_DNA"/>
</dbReference>
<evidence type="ECO:0000256" key="11">
    <source>
        <dbReference type="SAM" id="MobiDB-lite"/>
    </source>
</evidence>
<feature type="domain" description="Protein kinase" evidence="12">
    <location>
        <begin position="122"/>
        <end position="377"/>
    </location>
</feature>
<keyword evidence="2 10" id="KW-0723">Serine/threonine-protein kinase</keyword>
<evidence type="ECO:0000256" key="9">
    <source>
        <dbReference type="PROSITE-ProRule" id="PRU10141"/>
    </source>
</evidence>
<evidence type="ECO:0000313" key="14">
    <source>
        <dbReference type="EMBL" id="KAF7731832.1"/>
    </source>
</evidence>
<keyword evidence="4 9" id="KW-0547">Nucleotide-binding</keyword>